<evidence type="ECO:0000313" key="6">
    <source>
        <dbReference type="EMBL" id="CAK1580752.1"/>
    </source>
</evidence>
<gene>
    <name evidence="6" type="ORF">PARMNEM_LOCUS2504</name>
</gene>
<keyword evidence="4" id="KW-0862">Zinc</keyword>
<protein>
    <recommendedName>
        <fullName evidence="8">Zinc finger BED domain-containing protein 4</fullName>
    </recommendedName>
</protein>
<organism evidence="6 7">
    <name type="scientific">Parnassius mnemosyne</name>
    <name type="common">clouded apollo</name>
    <dbReference type="NCBI Taxonomy" id="213953"/>
    <lineage>
        <taxon>Eukaryota</taxon>
        <taxon>Metazoa</taxon>
        <taxon>Ecdysozoa</taxon>
        <taxon>Arthropoda</taxon>
        <taxon>Hexapoda</taxon>
        <taxon>Insecta</taxon>
        <taxon>Pterygota</taxon>
        <taxon>Neoptera</taxon>
        <taxon>Endopterygota</taxon>
        <taxon>Lepidoptera</taxon>
        <taxon>Glossata</taxon>
        <taxon>Ditrysia</taxon>
        <taxon>Papilionoidea</taxon>
        <taxon>Papilionidae</taxon>
        <taxon>Parnassiinae</taxon>
        <taxon>Parnassini</taxon>
        <taxon>Parnassius</taxon>
        <taxon>Driopa</taxon>
    </lineage>
</organism>
<keyword evidence="3" id="KW-0863">Zinc-finger</keyword>
<dbReference type="PANTHER" id="PTHR46481:SF10">
    <property type="entry name" value="ZINC FINGER BED DOMAIN-CONTAINING PROTEIN 39"/>
    <property type="match status" value="1"/>
</dbReference>
<name>A0AAV1KF59_9NEOP</name>
<reference evidence="6 7" key="1">
    <citation type="submission" date="2023-11" db="EMBL/GenBank/DDBJ databases">
        <authorList>
            <person name="Hedman E."/>
            <person name="Englund M."/>
            <person name="Stromberg M."/>
            <person name="Nyberg Akerstrom W."/>
            <person name="Nylinder S."/>
            <person name="Jareborg N."/>
            <person name="Kallberg Y."/>
            <person name="Kronander E."/>
        </authorList>
    </citation>
    <scope>NUCLEOTIDE SEQUENCE [LARGE SCALE GENOMIC DNA]</scope>
</reference>
<sequence>MLSFLSFTAHWLYKDFGLQNRVLQTKNFTDFYSGDLIRSVLEELSATWDITSHIYVIMRDNGPNMVKAIDESLFEGKGCFIHTLQLAIKASLQVVNVNDDLTSARRIVTQFNHLSTVQEKLKNIQKELNLAEHQFV</sequence>
<evidence type="ECO:0000256" key="1">
    <source>
        <dbReference type="ARBA" id="ARBA00004123"/>
    </source>
</evidence>
<keyword evidence="7" id="KW-1185">Reference proteome</keyword>
<dbReference type="PANTHER" id="PTHR46481">
    <property type="entry name" value="ZINC FINGER BED DOMAIN-CONTAINING PROTEIN 4"/>
    <property type="match status" value="1"/>
</dbReference>
<comment type="caution">
    <text evidence="6">The sequence shown here is derived from an EMBL/GenBank/DDBJ whole genome shotgun (WGS) entry which is preliminary data.</text>
</comment>
<dbReference type="InterPro" id="IPR052035">
    <property type="entry name" value="ZnF_BED_domain_contain"/>
</dbReference>
<dbReference type="Proteomes" id="UP001314205">
    <property type="component" value="Unassembled WGS sequence"/>
</dbReference>
<comment type="subcellular location">
    <subcellularLocation>
        <location evidence="1">Nucleus</location>
    </subcellularLocation>
</comment>
<evidence type="ECO:0000256" key="3">
    <source>
        <dbReference type="ARBA" id="ARBA00022771"/>
    </source>
</evidence>
<dbReference type="EMBL" id="CAVLGL010000024">
    <property type="protein sequence ID" value="CAK1580752.1"/>
    <property type="molecule type" value="Genomic_DNA"/>
</dbReference>
<evidence type="ECO:0000256" key="4">
    <source>
        <dbReference type="ARBA" id="ARBA00022833"/>
    </source>
</evidence>
<evidence type="ECO:0000313" key="7">
    <source>
        <dbReference type="Proteomes" id="UP001314205"/>
    </source>
</evidence>
<dbReference type="GO" id="GO:0005634">
    <property type="term" value="C:nucleus"/>
    <property type="evidence" value="ECO:0007669"/>
    <property type="project" value="UniProtKB-SubCell"/>
</dbReference>
<proteinExistence type="predicted"/>
<dbReference type="AlphaFoldDB" id="A0AAV1KF59"/>
<keyword evidence="2" id="KW-0479">Metal-binding</keyword>
<dbReference type="SUPFAM" id="SSF53098">
    <property type="entry name" value="Ribonuclease H-like"/>
    <property type="match status" value="1"/>
</dbReference>
<dbReference type="GO" id="GO:0008270">
    <property type="term" value="F:zinc ion binding"/>
    <property type="evidence" value="ECO:0007669"/>
    <property type="project" value="UniProtKB-KW"/>
</dbReference>
<evidence type="ECO:0000256" key="5">
    <source>
        <dbReference type="ARBA" id="ARBA00023242"/>
    </source>
</evidence>
<evidence type="ECO:0000256" key="2">
    <source>
        <dbReference type="ARBA" id="ARBA00022723"/>
    </source>
</evidence>
<accession>A0AAV1KF59</accession>
<keyword evidence="5" id="KW-0539">Nucleus</keyword>
<dbReference type="InterPro" id="IPR012337">
    <property type="entry name" value="RNaseH-like_sf"/>
</dbReference>
<evidence type="ECO:0008006" key="8">
    <source>
        <dbReference type="Google" id="ProtNLM"/>
    </source>
</evidence>